<dbReference type="SUPFAM" id="SSF55785">
    <property type="entry name" value="PYP-like sensor domain (PAS domain)"/>
    <property type="match status" value="1"/>
</dbReference>
<dbReference type="InterPro" id="IPR035965">
    <property type="entry name" value="PAS-like_dom_sf"/>
</dbReference>
<proteinExistence type="predicted"/>
<evidence type="ECO:0000313" key="3">
    <source>
        <dbReference type="Proteomes" id="UP000191812"/>
    </source>
</evidence>
<evidence type="ECO:0000313" key="2">
    <source>
        <dbReference type="EMBL" id="CUX57874.1"/>
    </source>
</evidence>
<gene>
    <name evidence="2" type="ORF">AGR13a_Lc30058</name>
</gene>
<dbReference type="Gene3D" id="3.30.450.20">
    <property type="entry name" value="PAS domain"/>
    <property type="match status" value="1"/>
</dbReference>
<reference evidence="2 3" key="1">
    <citation type="submission" date="2016-01" db="EMBL/GenBank/DDBJ databases">
        <authorList>
            <person name="Regsiter A."/>
            <person name="william w."/>
        </authorList>
    </citation>
    <scope>NUCLEOTIDE SEQUENCE [LARGE SCALE GENOMIC DNA]</scope>
    <source>
        <strain evidence="2 3">CFBP 6927</strain>
    </source>
</reference>
<dbReference type="InterPro" id="IPR000014">
    <property type="entry name" value="PAS"/>
</dbReference>
<dbReference type="InterPro" id="IPR013655">
    <property type="entry name" value="PAS_fold_3"/>
</dbReference>
<evidence type="ECO:0000259" key="1">
    <source>
        <dbReference type="Pfam" id="PF08447"/>
    </source>
</evidence>
<keyword evidence="3" id="KW-1185">Reference proteome</keyword>
<dbReference type="EMBL" id="FBWH01000042">
    <property type="protein sequence ID" value="CUX57874.1"/>
    <property type="molecule type" value="Genomic_DNA"/>
</dbReference>
<accession>A0ABP2BMS5</accession>
<dbReference type="CDD" id="cd00130">
    <property type="entry name" value="PAS"/>
    <property type="match status" value="1"/>
</dbReference>
<dbReference type="RefSeq" id="WP_080837126.1">
    <property type="nucleotide sequence ID" value="NZ_LT009757.1"/>
</dbReference>
<name>A0ABP2BMS5_9HYPH</name>
<dbReference type="Proteomes" id="UP000191812">
    <property type="component" value="Unassembled WGS sequence"/>
</dbReference>
<comment type="caution">
    <text evidence="2">The sequence shown here is derived from an EMBL/GenBank/DDBJ whole genome shotgun (WGS) entry which is preliminary data.</text>
</comment>
<sequence>MSYENLVRKSPTPREEIEDAGLLVWDLAQNLIYADTTVAKLFGLDAREAGMGLPVDAYVARVHDEDRAAFVKALSITIVAEHQQHEVYRVNSSAGRYRYVVGFGRTFRDIAGSPIFYSGIVVPACATAVDRQVLVNLHS</sequence>
<dbReference type="Pfam" id="PF08447">
    <property type="entry name" value="PAS_3"/>
    <property type="match status" value="1"/>
</dbReference>
<protein>
    <recommendedName>
        <fullName evidence="1">PAS fold-3 domain-containing protein</fullName>
    </recommendedName>
</protein>
<feature type="domain" description="PAS fold-3" evidence="1">
    <location>
        <begin position="32"/>
        <end position="121"/>
    </location>
</feature>
<organism evidence="2 3">
    <name type="scientific">Agrobacterium genomosp. 13 str. CFBP 6927</name>
    <dbReference type="NCBI Taxonomy" id="1183428"/>
    <lineage>
        <taxon>Bacteria</taxon>
        <taxon>Pseudomonadati</taxon>
        <taxon>Pseudomonadota</taxon>
        <taxon>Alphaproteobacteria</taxon>
        <taxon>Hyphomicrobiales</taxon>
        <taxon>Rhizobiaceae</taxon>
        <taxon>Rhizobium/Agrobacterium group</taxon>
        <taxon>Agrobacterium</taxon>
        <taxon>Agrobacterium tumefaciens complex</taxon>
    </lineage>
</organism>